<evidence type="ECO:0000256" key="6">
    <source>
        <dbReference type="PIRSR" id="PIRSR600760-2"/>
    </source>
</evidence>
<feature type="binding site" evidence="6">
    <location>
        <position position="69"/>
    </location>
    <ligand>
        <name>Mg(2+)</name>
        <dbReference type="ChEBI" id="CHEBI:18420"/>
        <label>1</label>
        <note>catalytic</note>
    </ligand>
</feature>
<dbReference type="GO" id="GO:0008934">
    <property type="term" value="F:inositol monophosphate 1-phosphatase activity"/>
    <property type="evidence" value="ECO:0007669"/>
    <property type="project" value="InterPro"/>
</dbReference>
<keyword evidence="4 7" id="KW-0378">Hydrolase</keyword>
<keyword evidence="9" id="KW-1185">Reference proteome</keyword>
<evidence type="ECO:0000256" key="3">
    <source>
        <dbReference type="ARBA" id="ARBA00022723"/>
    </source>
</evidence>
<organism evidence="8 9">
    <name type="scientific">Phaeodactylibacter xiamenensis</name>
    <dbReference type="NCBI Taxonomy" id="1524460"/>
    <lineage>
        <taxon>Bacteria</taxon>
        <taxon>Pseudomonadati</taxon>
        <taxon>Bacteroidota</taxon>
        <taxon>Saprospiria</taxon>
        <taxon>Saprospirales</taxon>
        <taxon>Haliscomenobacteraceae</taxon>
        <taxon>Phaeodactylibacter</taxon>
    </lineage>
</organism>
<dbReference type="GO" id="GO:0046872">
    <property type="term" value="F:metal ion binding"/>
    <property type="evidence" value="ECO:0007669"/>
    <property type="project" value="UniProtKB-KW"/>
</dbReference>
<gene>
    <name evidence="8" type="ORF">IX84_11870</name>
</gene>
<dbReference type="PRINTS" id="PR01959">
    <property type="entry name" value="SBIMPHPHTASE"/>
</dbReference>
<dbReference type="Gene3D" id="3.40.190.80">
    <property type="match status" value="1"/>
</dbReference>
<feature type="binding site" evidence="6">
    <location>
        <position position="87"/>
    </location>
    <ligand>
        <name>Mg(2+)</name>
        <dbReference type="ChEBI" id="CHEBI:18420"/>
        <label>1</label>
        <note>catalytic</note>
    </ligand>
</feature>
<dbReference type="PRINTS" id="PR00377">
    <property type="entry name" value="IMPHPHTASES"/>
</dbReference>
<dbReference type="InterPro" id="IPR000760">
    <property type="entry name" value="Inositol_monophosphatase-like"/>
</dbReference>
<reference evidence="8 9" key="1">
    <citation type="journal article" date="2014" name="Int. J. Syst. Evol. Microbiol.">
        <title>Phaeodactylibacter xiamenensis gen. nov., sp. nov., a member of the family Saprospiraceae isolated from the marine alga Phaeodactylum tricornutum.</title>
        <authorList>
            <person name="Chen Z.Jr."/>
            <person name="Lei X."/>
            <person name="Lai Q."/>
            <person name="Li Y."/>
            <person name="Zhang B."/>
            <person name="Zhang J."/>
            <person name="Zhang H."/>
            <person name="Yang L."/>
            <person name="Zheng W."/>
            <person name="Tian Y."/>
            <person name="Yu Z."/>
            <person name="Xu H.Jr."/>
            <person name="Zheng T."/>
        </authorList>
    </citation>
    <scope>NUCLEOTIDE SEQUENCE [LARGE SCALE GENOMIC DNA]</scope>
    <source>
        <strain evidence="8 9">KD52</strain>
    </source>
</reference>
<dbReference type="InterPro" id="IPR020550">
    <property type="entry name" value="Inositol_monophosphatase_CS"/>
</dbReference>
<keyword evidence="3 6" id="KW-0479">Metal-binding</keyword>
<feature type="binding site" evidence="6">
    <location>
        <position position="85"/>
    </location>
    <ligand>
        <name>Mg(2+)</name>
        <dbReference type="ChEBI" id="CHEBI:18420"/>
        <label>1</label>
        <note>catalytic</note>
    </ligand>
</feature>
<evidence type="ECO:0000256" key="7">
    <source>
        <dbReference type="RuleBase" id="RU364068"/>
    </source>
</evidence>
<dbReference type="Pfam" id="PF00459">
    <property type="entry name" value="Inositol_P"/>
    <property type="match status" value="1"/>
</dbReference>
<dbReference type="RefSeq" id="WP_044220353.1">
    <property type="nucleotide sequence ID" value="NZ_CAKZLC010000208.1"/>
</dbReference>
<evidence type="ECO:0000256" key="5">
    <source>
        <dbReference type="ARBA" id="ARBA00022842"/>
    </source>
</evidence>
<dbReference type="Proteomes" id="UP000029736">
    <property type="component" value="Unassembled WGS sequence"/>
</dbReference>
<dbReference type="CDD" id="cd01639">
    <property type="entry name" value="IMPase"/>
    <property type="match status" value="1"/>
</dbReference>
<dbReference type="SUPFAM" id="SSF56655">
    <property type="entry name" value="Carbohydrate phosphatase"/>
    <property type="match status" value="1"/>
</dbReference>
<keyword evidence="5 6" id="KW-0460">Magnesium</keyword>
<dbReference type="AlphaFoldDB" id="A0A098S9S9"/>
<accession>A0A098S9S9</accession>
<dbReference type="OrthoDB" id="9772456at2"/>
<dbReference type="EC" id="3.1.3.25" evidence="7"/>
<evidence type="ECO:0000313" key="9">
    <source>
        <dbReference type="Proteomes" id="UP000029736"/>
    </source>
</evidence>
<dbReference type="InterPro" id="IPR022337">
    <property type="entry name" value="Inositol_monophosphatase_SuhB"/>
</dbReference>
<dbReference type="PANTHER" id="PTHR20854:SF4">
    <property type="entry name" value="INOSITOL-1-MONOPHOSPHATASE-RELATED"/>
    <property type="match status" value="1"/>
</dbReference>
<feature type="binding site" evidence="6">
    <location>
        <position position="213"/>
    </location>
    <ligand>
        <name>Mg(2+)</name>
        <dbReference type="ChEBI" id="CHEBI:18420"/>
        <label>1</label>
        <note>catalytic</note>
    </ligand>
</feature>
<evidence type="ECO:0000256" key="2">
    <source>
        <dbReference type="ARBA" id="ARBA00001946"/>
    </source>
</evidence>
<name>A0A098S9S9_9BACT</name>
<protein>
    <recommendedName>
        <fullName evidence="7">Inositol-1-monophosphatase</fullName>
        <ecNumber evidence="7">3.1.3.25</ecNumber>
    </recommendedName>
</protein>
<dbReference type="GO" id="GO:0006020">
    <property type="term" value="P:inositol metabolic process"/>
    <property type="evidence" value="ECO:0007669"/>
    <property type="project" value="TreeGrafter"/>
</dbReference>
<evidence type="ECO:0000256" key="1">
    <source>
        <dbReference type="ARBA" id="ARBA00001033"/>
    </source>
</evidence>
<evidence type="ECO:0000313" key="8">
    <source>
        <dbReference type="EMBL" id="KGE87827.1"/>
    </source>
</evidence>
<comment type="caution">
    <text evidence="8">The sequence shown here is derived from an EMBL/GenBank/DDBJ whole genome shotgun (WGS) entry which is preliminary data.</text>
</comment>
<proteinExistence type="inferred from homology"/>
<dbReference type="GO" id="GO:0046854">
    <property type="term" value="P:phosphatidylinositol phosphate biosynthetic process"/>
    <property type="evidence" value="ECO:0007669"/>
    <property type="project" value="InterPro"/>
</dbReference>
<dbReference type="PROSITE" id="PS00630">
    <property type="entry name" value="IMP_2"/>
    <property type="match status" value="1"/>
</dbReference>
<evidence type="ECO:0000256" key="4">
    <source>
        <dbReference type="ARBA" id="ARBA00022801"/>
    </source>
</evidence>
<dbReference type="InterPro" id="IPR033942">
    <property type="entry name" value="IMPase"/>
</dbReference>
<comment type="similarity">
    <text evidence="7">Belongs to the inositol monophosphatase superfamily.</text>
</comment>
<dbReference type="Gene3D" id="3.30.540.10">
    <property type="entry name" value="Fructose-1,6-Bisphosphatase, subunit A, domain 1"/>
    <property type="match status" value="1"/>
</dbReference>
<dbReference type="PANTHER" id="PTHR20854">
    <property type="entry name" value="INOSITOL MONOPHOSPHATASE"/>
    <property type="match status" value="1"/>
</dbReference>
<comment type="cofactor">
    <cofactor evidence="2 6 7">
        <name>Mg(2+)</name>
        <dbReference type="ChEBI" id="CHEBI:18420"/>
    </cofactor>
</comment>
<dbReference type="EMBL" id="JPOS01000029">
    <property type="protein sequence ID" value="KGE87827.1"/>
    <property type="molecule type" value="Genomic_DNA"/>
</dbReference>
<comment type="catalytic activity">
    <reaction evidence="1 7">
        <text>a myo-inositol phosphate + H2O = myo-inositol + phosphate</text>
        <dbReference type="Rhea" id="RHEA:24056"/>
        <dbReference type="ChEBI" id="CHEBI:15377"/>
        <dbReference type="ChEBI" id="CHEBI:17268"/>
        <dbReference type="ChEBI" id="CHEBI:43474"/>
        <dbReference type="ChEBI" id="CHEBI:84139"/>
        <dbReference type="EC" id="3.1.3.25"/>
    </reaction>
</comment>
<dbReference type="STRING" id="1524460.IX84_11870"/>
<sequence>MDLSNICRQAVLLTEQTARFLRQELGNVSTSQIEEKALNSLVSYVDKTAEVQLVEGLQAITPGCSFLTEEDSVENTEGELRWIVDPLDGTTNFLFQLPVFSISLGLELEGELVLGIVYEVNQSEAFYAWKDGGAYLNGRSIRVSQRPSLPESLLATGFPYYDYDQTQAYLKALEHFMQHTRGIRRFGSAAVDLAYVACGRFDGFFEYSLQPYDVAGGALIVQEAGGIVTDFQGGGNWLHGGEMLASNALIATDFLNVVRTAFKS</sequence>
<feature type="binding site" evidence="6">
    <location>
        <position position="88"/>
    </location>
    <ligand>
        <name>Mg(2+)</name>
        <dbReference type="ChEBI" id="CHEBI:18420"/>
        <label>1</label>
        <note>catalytic</note>
    </ligand>
</feature>
<dbReference type="GO" id="GO:0007165">
    <property type="term" value="P:signal transduction"/>
    <property type="evidence" value="ECO:0007669"/>
    <property type="project" value="TreeGrafter"/>
</dbReference>